<evidence type="ECO:0000313" key="1">
    <source>
        <dbReference type="EMBL" id="ALD66399.1"/>
    </source>
</evidence>
<dbReference type="OrthoDB" id="389406at2"/>
<dbReference type="GO" id="GO:0004386">
    <property type="term" value="F:helicase activity"/>
    <property type="evidence" value="ECO:0007669"/>
    <property type="project" value="UniProtKB-KW"/>
</dbReference>
<proteinExistence type="predicted"/>
<keyword evidence="1" id="KW-0347">Helicase</keyword>
<dbReference type="InterPro" id="IPR010994">
    <property type="entry name" value="RuvA_2-like"/>
</dbReference>
<dbReference type="STRING" id="362837.SCANT_v1c04930"/>
<dbReference type="Gene3D" id="1.10.150.20">
    <property type="entry name" value="5' to 3' exonuclease, C-terminal subdomain"/>
    <property type="match status" value="1"/>
</dbReference>
<organism evidence="1 2">
    <name type="scientific">Spiroplasma cantharicola</name>
    <dbReference type="NCBI Taxonomy" id="362837"/>
    <lineage>
        <taxon>Bacteria</taxon>
        <taxon>Bacillati</taxon>
        <taxon>Mycoplasmatota</taxon>
        <taxon>Mollicutes</taxon>
        <taxon>Entomoplasmatales</taxon>
        <taxon>Spiroplasmataceae</taxon>
        <taxon>Spiroplasma</taxon>
    </lineage>
</organism>
<sequence length="183" mass="21487">MYCLEGYILEQDEECLLLKVNQIGYKGFKIFKENFALNKLKLLYVINYKNEYSNDLLFFESKKVRDLSELILNIKNIGISTIKKIFKNVSEENFIKICKEQDINTLNKISNLSESICKKVINEIRFKLFNEKYNLKQMNVINSLNKLGYKLSDIYKSIQNIDLNLSEEILLSKAILNLNNYGN</sequence>
<dbReference type="RefSeq" id="WP_053946159.1">
    <property type="nucleotide sequence ID" value="NZ_CP012622.1"/>
</dbReference>
<name>A0A0M4JJL1_9MOLU</name>
<dbReference type="KEGG" id="scj:SCANT_v1c04930"/>
<protein>
    <submittedName>
        <fullName evidence="1">Holliday junction DNA helicase RuvA</fullName>
    </submittedName>
</protein>
<gene>
    <name evidence="1" type="primary">ruvA</name>
    <name evidence="1" type="ORF">SCANT_v1c04930</name>
</gene>
<dbReference type="PATRIC" id="fig|362837.3.peg.504"/>
<dbReference type="SUPFAM" id="SSF47781">
    <property type="entry name" value="RuvA domain 2-like"/>
    <property type="match status" value="1"/>
</dbReference>
<dbReference type="Proteomes" id="UP000063919">
    <property type="component" value="Chromosome"/>
</dbReference>
<keyword evidence="2" id="KW-1185">Reference proteome</keyword>
<keyword evidence="1" id="KW-0067">ATP-binding</keyword>
<accession>A0A0M4JJL1</accession>
<dbReference type="AlphaFoldDB" id="A0A0M4JJL1"/>
<dbReference type="EMBL" id="CP012622">
    <property type="protein sequence ID" value="ALD66399.1"/>
    <property type="molecule type" value="Genomic_DNA"/>
</dbReference>
<evidence type="ECO:0000313" key="2">
    <source>
        <dbReference type="Proteomes" id="UP000063919"/>
    </source>
</evidence>
<keyword evidence="1" id="KW-0547">Nucleotide-binding</keyword>
<reference evidence="1 2" key="1">
    <citation type="journal article" date="2015" name="Genome Announc.">
        <title>Complete Genome Sequence of Spiroplasma cantharicola CC-1T (DSM 21588), a Bacterium Isolated from Soldier Beetle (Cantharis carolinus).</title>
        <authorList>
            <person name="Lo W.S."/>
            <person name="Liu P.Y."/>
            <person name="Kuo C.H."/>
        </authorList>
    </citation>
    <scope>NUCLEOTIDE SEQUENCE [LARGE SCALE GENOMIC DNA]</scope>
    <source>
        <strain evidence="1 2">CC-1</strain>
    </source>
</reference>
<keyword evidence="1" id="KW-0378">Hydrolase</keyword>